<dbReference type="InterPro" id="IPR058968">
    <property type="entry name" value="YoqH-like"/>
</dbReference>
<reference evidence="1 2" key="1">
    <citation type="journal article" date="2012" name="J. Bacteriol.">
        <title>Complete Genome Sequence of Paenibacillus mucilaginosus 3016, a Bacterium Functional as Microbial Fertilizer.</title>
        <authorList>
            <person name="Ma M."/>
            <person name="Wang Z."/>
            <person name="Li L."/>
            <person name="Jiang X."/>
            <person name="Guan D."/>
            <person name="Cao F."/>
            <person name="Chen H."/>
            <person name="Wang X."/>
            <person name="Shen D."/>
            <person name="Du B."/>
            <person name="Li J."/>
        </authorList>
    </citation>
    <scope>NUCLEOTIDE SEQUENCE [LARGE SCALE GENOMIC DNA]</scope>
    <source>
        <strain evidence="1 2">3016</strain>
    </source>
</reference>
<dbReference type="Pfam" id="PF26349">
    <property type="entry name" value="YoqH"/>
    <property type="match status" value="1"/>
</dbReference>
<evidence type="ECO:0000313" key="2">
    <source>
        <dbReference type="Proteomes" id="UP000007523"/>
    </source>
</evidence>
<dbReference type="KEGG" id="pmq:PM3016_1212"/>
<sequence length="175" mass="19585">MRMLLVQFPLLFLAINSIVVQPKTQQVSYPCSVVLLPAKHVLNTQGTALITKVKKPYTADPTGPLRERQSVGIYADWMTDPSAYGDYDHYVGLAQIPGVISWRFRLSPVKEDSSSFFGGHPWVGKFDEISMEIPVYARVEVRPSNSKTNELGPVILQNSLESCKHRSHSEGNVLR</sequence>
<evidence type="ECO:0000313" key="1">
    <source>
        <dbReference type="EMBL" id="AFC28142.1"/>
    </source>
</evidence>
<accession>H6NEJ9</accession>
<keyword evidence="2" id="KW-1185">Reference proteome</keyword>
<protein>
    <submittedName>
        <fullName evidence="1">Uncharacterized protein</fullName>
    </submittedName>
</protein>
<gene>
    <name evidence="1" type="ORF">PM3016_1212</name>
</gene>
<dbReference type="Proteomes" id="UP000007523">
    <property type="component" value="Chromosome"/>
</dbReference>
<dbReference type="EMBL" id="CP003235">
    <property type="protein sequence ID" value="AFC28142.1"/>
    <property type="molecule type" value="Genomic_DNA"/>
</dbReference>
<proteinExistence type="predicted"/>
<name>H6NEJ9_9BACL</name>
<dbReference type="AlphaFoldDB" id="H6NEJ9"/>
<organism evidence="1 2">
    <name type="scientific">Paenibacillus mucilaginosus 3016</name>
    <dbReference type="NCBI Taxonomy" id="1116391"/>
    <lineage>
        <taxon>Bacteria</taxon>
        <taxon>Bacillati</taxon>
        <taxon>Bacillota</taxon>
        <taxon>Bacilli</taxon>
        <taxon>Bacillales</taxon>
        <taxon>Paenibacillaceae</taxon>
        <taxon>Paenibacillus</taxon>
    </lineage>
</organism>
<dbReference type="HOGENOM" id="CLU_134390_0_0_9"/>